<dbReference type="Pfam" id="PF04357">
    <property type="entry name" value="TamB"/>
    <property type="match status" value="1"/>
</dbReference>
<dbReference type="GO" id="GO:0090313">
    <property type="term" value="P:regulation of protein targeting to membrane"/>
    <property type="evidence" value="ECO:0007669"/>
    <property type="project" value="TreeGrafter"/>
</dbReference>
<protein>
    <submittedName>
        <fullName evidence="7">AsmA family protein</fullName>
    </submittedName>
</protein>
<keyword evidence="4 5" id="KW-0472">Membrane</keyword>
<dbReference type="RefSeq" id="WP_090406800.1">
    <property type="nucleotide sequence ID" value="NZ_FNDQ01000006.1"/>
</dbReference>
<organism evidence="7 8">
    <name type="scientific">Myroides phaeus</name>
    <dbReference type="NCBI Taxonomy" id="702745"/>
    <lineage>
        <taxon>Bacteria</taxon>
        <taxon>Pseudomonadati</taxon>
        <taxon>Bacteroidota</taxon>
        <taxon>Flavobacteriia</taxon>
        <taxon>Flavobacteriales</taxon>
        <taxon>Flavobacteriaceae</taxon>
        <taxon>Myroides</taxon>
    </lineage>
</organism>
<feature type="transmembrane region" description="Helical" evidence="5">
    <location>
        <begin position="12"/>
        <end position="34"/>
    </location>
</feature>
<dbReference type="InterPro" id="IPR052894">
    <property type="entry name" value="AsmA-related"/>
</dbReference>
<dbReference type="InterPro" id="IPR008023">
    <property type="entry name" value="DUF748"/>
</dbReference>
<keyword evidence="2 5" id="KW-0812">Transmembrane</keyword>
<dbReference type="Pfam" id="PF05359">
    <property type="entry name" value="DUF748"/>
    <property type="match status" value="1"/>
</dbReference>
<evidence type="ECO:0000256" key="4">
    <source>
        <dbReference type="ARBA" id="ARBA00023136"/>
    </source>
</evidence>
<name>A0A1G8D611_9FLAO</name>
<dbReference type="GO" id="GO:0009306">
    <property type="term" value="P:protein secretion"/>
    <property type="evidence" value="ECO:0007669"/>
    <property type="project" value="InterPro"/>
</dbReference>
<evidence type="ECO:0000259" key="6">
    <source>
        <dbReference type="Pfam" id="PF04357"/>
    </source>
</evidence>
<keyword evidence="8" id="KW-1185">Reference proteome</keyword>
<evidence type="ECO:0000256" key="1">
    <source>
        <dbReference type="ARBA" id="ARBA00004167"/>
    </source>
</evidence>
<dbReference type="EMBL" id="FNDQ01000006">
    <property type="protein sequence ID" value="SDH53142.1"/>
    <property type="molecule type" value="Genomic_DNA"/>
</dbReference>
<keyword evidence="3 5" id="KW-1133">Transmembrane helix</keyword>
<proteinExistence type="predicted"/>
<dbReference type="PANTHER" id="PTHR30441">
    <property type="entry name" value="DUF748 DOMAIN-CONTAINING PROTEIN"/>
    <property type="match status" value="1"/>
</dbReference>
<accession>A0A1G8D611</accession>
<feature type="domain" description="Translocation and assembly module TamB C-terminal" evidence="6">
    <location>
        <begin position="1202"/>
        <end position="1645"/>
    </location>
</feature>
<evidence type="ECO:0000313" key="7">
    <source>
        <dbReference type="EMBL" id="SDH53142.1"/>
    </source>
</evidence>
<gene>
    <name evidence="7" type="ORF">SAMN05421818_10612</name>
</gene>
<evidence type="ECO:0000313" key="8">
    <source>
        <dbReference type="Proteomes" id="UP000243588"/>
    </source>
</evidence>
<dbReference type="GO" id="GO:0005886">
    <property type="term" value="C:plasma membrane"/>
    <property type="evidence" value="ECO:0007669"/>
    <property type="project" value="InterPro"/>
</dbReference>
<dbReference type="Proteomes" id="UP000243588">
    <property type="component" value="Unassembled WGS sequence"/>
</dbReference>
<evidence type="ECO:0000256" key="3">
    <source>
        <dbReference type="ARBA" id="ARBA00022989"/>
    </source>
</evidence>
<reference evidence="8" key="1">
    <citation type="submission" date="2016-10" db="EMBL/GenBank/DDBJ databases">
        <authorList>
            <person name="Varghese N."/>
            <person name="Submissions S."/>
        </authorList>
    </citation>
    <scope>NUCLEOTIDE SEQUENCE [LARGE SCALE GENOMIC DNA]</scope>
    <source>
        <strain evidence="8">DSM 23313</strain>
    </source>
</reference>
<evidence type="ECO:0000256" key="2">
    <source>
        <dbReference type="ARBA" id="ARBA00022692"/>
    </source>
</evidence>
<comment type="subcellular location">
    <subcellularLocation>
        <location evidence="1">Membrane</location>
        <topology evidence="1">Single-pass membrane protein</topology>
    </subcellularLocation>
</comment>
<dbReference type="InterPro" id="IPR007452">
    <property type="entry name" value="TamB_C"/>
</dbReference>
<dbReference type="STRING" id="702745.SAMN05421818_10612"/>
<dbReference type="PANTHER" id="PTHR30441:SF8">
    <property type="entry name" value="DUF748 DOMAIN-CONTAINING PROTEIN"/>
    <property type="match status" value="1"/>
</dbReference>
<sequence>MGKLSIKIGKIIGWIFVSILVLLLLVIVAIQIPYVQNKVKDVAITFVQDKIGTPVRLDRIEIAFPKKIVVKGLYLESQQKDTLLYTNYLGVDISLFKLISSTVDVSKVELDDFKANITRDSLGKFNFDYIIDAFASEDDKEEEESGSMKIEVGEINLSKLQLSFQDEYDGHHLKFGLNKFITRFKQFDLDEMKFALPKIAIDGVDVDYKKLPASLASIEKANEVVMAEASEDTPAALPTLNLGTITLSNSKVLFDDTDNKMYAKLTLGEFLARFDGLDLVNQQIDINEIKLEDTTGVVRLLPNKEAKTAEKKEDTAAAEPAAEEVKTEEVPWKLGIKDLALNKINVKYDDSNVKPVAFGLDPNHIEVTDLNVKLKDFQFSSTNIVGNLERFSFNEQSGLKLDNFKTYFLYGEQTAFIKDFVLETPNTHIKSSIILNYVDVNKLVDDIANMSIDATIEDSHLGLQDVYLAMPTVFDEAGLKGMNNKTFTFDAKVKGVVDDLTIDRLMITGLQATVLNVQGGIKGLPVPEKTIVDLKINKVQTSAKDIMGVAPKGVVPDNIQIPAHMTLNGFVKGGMQAIQTQLALKTTAGNVDLKASLDQRRKGKEKYSLLADVKELQVGSLIKNDSIGNLTMRIQADGTSFEPTSANATAVIDVAKAEFNGYTYNNLKVDGAVENGKYKVTSVNNDPNLTFDLQADGVWTEQGISLNMLGDFKHIDLHKLHIEDKPAVFSAVVDAKMNNVMPDDLDGQLRLKDVNFISAERAYSLMPIELTATAKEAYREMNLTSQLIDFNIKGEYKLTELGDKIGKTIAHYFDSEGEVEKPIKEGEKKEDNQHFTYTINVKDNPIIHKIVPELTDIKPIAFSGKYDADSNYISLTGNIPLLKYGDNEITNISVDVKPYYTALGYSFSVERIANASIGLRRLNLKGAVQDNKLAYDLNLKDSAGALCYVISGELAMDEKDMVMKLYPNGFMLDYAKWDVNPDNRFVIKPEGFYVKDFVLTQGKSALVIESEQEKVNSPLSIKFKEFSIETLTKMVKKDVLLASGFINGEVNLKDLTTDMRFVSDIDIRDLHAMEIALGNLHVGVKNESASKFIADVVLEGGDNRIELDGWADADTKEMSLDLDLAKLQMDAFEYFAKEHISNAEGYFNGKLNVGGKFDDPRVLGALNFNNIGLHVNDLNADFKNINEKISFTNRGIELDKFSITDVDGNLLVIDGQILTKAYQDFKFNLLITALDFKAVNSTVKDNDMYYGTLVFDTRISIQGDLNKPVVTGGIEIGKKTNFTFVMPQEDPSIADREGIVEFVDQESLQVAEMKKYEDDFNNSALKGLDVSLAIKVDKDAAFTMVMDKSSGDKILLKGNADLVGGIDPSGKVTLAGRYEFSEGAYDLSFNMLKRRFEVEKGSYIIWAGDPTDATLNLTAIYETSTAPMDLLGGQLSGLSPTQQNMYKQRIPFQALLKMEGELLKPEISFDLRLKEGITSASGDVINNTKTKLEQLRTNESEMNKQVFALLLLNRFIGENPFESSAGGMTAGAMARQSVSRLLSDQLNNLASNLISGVELNFNLESSEDFSSGNRENRTDLNVAVSKRLFSDRLKVTVGSSFEVEGNQRQNEQANNIAGDIELEYALSKDGRYLMRVYRKNRYEVALQGQIVETGVGFIITMSYEKFKELFENSRDKRQLKKRLRDEVKDEK</sequence>
<evidence type="ECO:0000256" key="5">
    <source>
        <dbReference type="SAM" id="Phobius"/>
    </source>
</evidence>